<dbReference type="GO" id="GO:0016746">
    <property type="term" value="F:acyltransferase activity"/>
    <property type="evidence" value="ECO:0007669"/>
    <property type="project" value="UniProtKB-KW"/>
</dbReference>
<accession>A0ABW3FBU6</accession>
<dbReference type="CDD" id="cd04301">
    <property type="entry name" value="NAT_SF"/>
    <property type="match status" value="1"/>
</dbReference>
<dbReference type="RefSeq" id="WP_377210888.1">
    <property type="nucleotide sequence ID" value="NZ_JBHTJV010000002.1"/>
</dbReference>
<dbReference type="PROSITE" id="PS51186">
    <property type="entry name" value="GNAT"/>
    <property type="match status" value="1"/>
</dbReference>
<sequence>MGDTEEKDGIDLVTSDYEREWERQWARDDVPVGHLPVHRWYLRMDRPQDVEPLCTPRDDLHLKRIENPSVELYRSLYNGVGEDYLWGDRRVWSDERLAAAIAPETIHLVVLQVGGETAGYFELDFANEASTNINYFGLLPDFVGGGLGRYLLNACICYAAQRASVPLTLDTCSLDHPLALQNYLKRGFAVIGHEDLVYPDPRLQGTIKRSAASQIPLARQS</sequence>
<gene>
    <name evidence="2" type="ORF">ACFQ14_01300</name>
</gene>
<dbReference type="Proteomes" id="UP001597101">
    <property type="component" value="Unassembled WGS sequence"/>
</dbReference>
<comment type="caution">
    <text evidence="2">The sequence shown here is derived from an EMBL/GenBank/DDBJ whole genome shotgun (WGS) entry which is preliminary data.</text>
</comment>
<organism evidence="2 3">
    <name type="scientific">Pseudahrensia aquimaris</name>
    <dbReference type="NCBI Taxonomy" id="744461"/>
    <lineage>
        <taxon>Bacteria</taxon>
        <taxon>Pseudomonadati</taxon>
        <taxon>Pseudomonadota</taxon>
        <taxon>Alphaproteobacteria</taxon>
        <taxon>Hyphomicrobiales</taxon>
        <taxon>Ahrensiaceae</taxon>
        <taxon>Pseudahrensia</taxon>
    </lineage>
</organism>
<dbReference type="InterPro" id="IPR000182">
    <property type="entry name" value="GNAT_dom"/>
</dbReference>
<dbReference type="Pfam" id="PF00583">
    <property type="entry name" value="Acetyltransf_1"/>
    <property type="match status" value="1"/>
</dbReference>
<evidence type="ECO:0000259" key="1">
    <source>
        <dbReference type="PROSITE" id="PS51186"/>
    </source>
</evidence>
<protein>
    <submittedName>
        <fullName evidence="2">GNAT family N-acetyltransferase</fullName>
        <ecNumber evidence="2">2.3.1.-</ecNumber>
    </submittedName>
</protein>
<dbReference type="Gene3D" id="3.40.630.30">
    <property type="match status" value="1"/>
</dbReference>
<evidence type="ECO:0000313" key="2">
    <source>
        <dbReference type="EMBL" id="MFD0915037.1"/>
    </source>
</evidence>
<dbReference type="SUPFAM" id="SSF55729">
    <property type="entry name" value="Acyl-CoA N-acyltransferases (Nat)"/>
    <property type="match status" value="1"/>
</dbReference>
<keyword evidence="3" id="KW-1185">Reference proteome</keyword>
<evidence type="ECO:0000313" key="3">
    <source>
        <dbReference type="Proteomes" id="UP001597101"/>
    </source>
</evidence>
<name>A0ABW3FBU6_9HYPH</name>
<dbReference type="EC" id="2.3.1.-" evidence="2"/>
<keyword evidence="2" id="KW-0012">Acyltransferase</keyword>
<reference evidence="3" key="1">
    <citation type="journal article" date="2019" name="Int. J. Syst. Evol. Microbiol.">
        <title>The Global Catalogue of Microorganisms (GCM) 10K type strain sequencing project: providing services to taxonomists for standard genome sequencing and annotation.</title>
        <authorList>
            <consortium name="The Broad Institute Genomics Platform"/>
            <consortium name="The Broad Institute Genome Sequencing Center for Infectious Disease"/>
            <person name="Wu L."/>
            <person name="Ma J."/>
        </authorList>
    </citation>
    <scope>NUCLEOTIDE SEQUENCE [LARGE SCALE GENOMIC DNA]</scope>
    <source>
        <strain evidence="3">CCUG 60023</strain>
    </source>
</reference>
<dbReference type="EMBL" id="JBHTJV010000002">
    <property type="protein sequence ID" value="MFD0915037.1"/>
    <property type="molecule type" value="Genomic_DNA"/>
</dbReference>
<dbReference type="InterPro" id="IPR016181">
    <property type="entry name" value="Acyl_CoA_acyltransferase"/>
</dbReference>
<keyword evidence="2" id="KW-0808">Transferase</keyword>
<feature type="domain" description="N-acetyltransferase" evidence="1">
    <location>
        <begin position="60"/>
        <end position="210"/>
    </location>
</feature>
<proteinExistence type="predicted"/>